<gene>
    <name evidence="11" type="ORF">NP233_g11163</name>
</gene>
<evidence type="ECO:0000256" key="8">
    <source>
        <dbReference type="SAM" id="MobiDB-lite"/>
    </source>
</evidence>
<evidence type="ECO:0000313" key="11">
    <source>
        <dbReference type="EMBL" id="KAJ3559844.1"/>
    </source>
</evidence>
<dbReference type="GO" id="GO:0004601">
    <property type="term" value="F:peroxidase activity"/>
    <property type="evidence" value="ECO:0007669"/>
    <property type="project" value="UniProtKB-KW"/>
</dbReference>
<feature type="domain" description="Heme haloperoxidase family profile" evidence="10">
    <location>
        <begin position="65"/>
        <end position="116"/>
    </location>
</feature>
<keyword evidence="9" id="KW-0732">Signal</keyword>
<dbReference type="PANTHER" id="PTHR33577:SF16">
    <property type="entry name" value="HEME HALOPEROXIDASE FAMILY PROFILE DOMAIN-CONTAINING PROTEIN"/>
    <property type="match status" value="1"/>
</dbReference>
<dbReference type="Gene3D" id="1.10.489.10">
    <property type="entry name" value="Chloroperoxidase-like"/>
    <property type="match status" value="1"/>
</dbReference>
<comment type="cofactor">
    <cofactor evidence="1">
        <name>heme b</name>
        <dbReference type="ChEBI" id="CHEBI:60344"/>
    </cofactor>
</comment>
<dbReference type="EMBL" id="JANIEX010001271">
    <property type="protein sequence ID" value="KAJ3559844.1"/>
    <property type="molecule type" value="Genomic_DNA"/>
</dbReference>
<keyword evidence="5 11" id="KW-0560">Oxidoreductase</keyword>
<keyword evidence="3" id="KW-0349">Heme</keyword>
<evidence type="ECO:0000259" key="10">
    <source>
        <dbReference type="PROSITE" id="PS51405"/>
    </source>
</evidence>
<feature type="signal peptide" evidence="9">
    <location>
        <begin position="1"/>
        <end position="20"/>
    </location>
</feature>
<dbReference type="InterPro" id="IPR036851">
    <property type="entry name" value="Chloroperoxidase-like_sf"/>
</dbReference>
<evidence type="ECO:0000256" key="1">
    <source>
        <dbReference type="ARBA" id="ARBA00001970"/>
    </source>
</evidence>
<comment type="caution">
    <text evidence="11">The sequence shown here is derived from an EMBL/GenBank/DDBJ whole genome shotgun (WGS) entry which is preliminary data.</text>
</comment>
<keyword evidence="4" id="KW-0479">Metal-binding</keyword>
<dbReference type="PANTHER" id="PTHR33577">
    <property type="entry name" value="STERIGMATOCYSTIN BIOSYNTHESIS PEROXIDASE STCC-RELATED"/>
    <property type="match status" value="1"/>
</dbReference>
<dbReference type="PROSITE" id="PS51405">
    <property type="entry name" value="HEME_HALOPEROXIDASE"/>
    <property type="match status" value="1"/>
</dbReference>
<evidence type="ECO:0000256" key="3">
    <source>
        <dbReference type="ARBA" id="ARBA00022617"/>
    </source>
</evidence>
<dbReference type="GO" id="GO:0046872">
    <property type="term" value="F:metal ion binding"/>
    <property type="evidence" value="ECO:0007669"/>
    <property type="project" value="UniProtKB-KW"/>
</dbReference>
<dbReference type="SUPFAM" id="SSF47571">
    <property type="entry name" value="Cloroperoxidase"/>
    <property type="match status" value="1"/>
</dbReference>
<proteinExistence type="inferred from homology"/>
<accession>A0AAD5VH15</accession>
<feature type="chain" id="PRO_5042056349" evidence="9">
    <location>
        <begin position="21"/>
        <end position="116"/>
    </location>
</feature>
<evidence type="ECO:0000256" key="2">
    <source>
        <dbReference type="ARBA" id="ARBA00022559"/>
    </source>
</evidence>
<evidence type="ECO:0000256" key="7">
    <source>
        <dbReference type="ARBA" id="ARBA00025795"/>
    </source>
</evidence>
<evidence type="ECO:0000256" key="9">
    <source>
        <dbReference type="SAM" id="SignalP"/>
    </source>
</evidence>
<keyword evidence="6" id="KW-0408">Iron</keyword>
<comment type="similarity">
    <text evidence="7">Belongs to the chloroperoxidase family.</text>
</comment>
<reference evidence="11" key="1">
    <citation type="submission" date="2022-07" db="EMBL/GenBank/DDBJ databases">
        <title>Genome Sequence of Leucocoprinus birnbaumii.</title>
        <authorList>
            <person name="Buettner E."/>
        </authorList>
    </citation>
    <scope>NUCLEOTIDE SEQUENCE</scope>
    <source>
        <strain evidence="11">VT141</strain>
    </source>
</reference>
<organism evidence="11 12">
    <name type="scientific">Leucocoprinus birnbaumii</name>
    <dbReference type="NCBI Taxonomy" id="56174"/>
    <lineage>
        <taxon>Eukaryota</taxon>
        <taxon>Fungi</taxon>
        <taxon>Dikarya</taxon>
        <taxon>Basidiomycota</taxon>
        <taxon>Agaricomycotina</taxon>
        <taxon>Agaricomycetes</taxon>
        <taxon>Agaricomycetidae</taxon>
        <taxon>Agaricales</taxon>
        <taxon>Agaricineae</taxon>
        <taxon>Agaricaceae</taxon>
        <taxon>Leucocoprinus</taxon>
    </lineage>
</organism>
<dbReference type="Proteomes" id="UP001213000">
    <property type="component" value="Unassembled WGS sequence"/>
</dbReference>
<dbReference type="AlphaFoldDB" id="A0AAD5VH15"/>
<evidence type="ECO:0000313" key="12">
    <source>
        <dbReference type="Proteomes" id="UP001213000"/>
    </source>
</evidence>
<dbReference type="Pfam" id="PF01328">
    <property type="entry name" value="Peroxidase_2"/>
    <property type="match status" value="1"/>
</dbReference>
<keyword evidence="2 11" id="KW-0575">Peroxidase</keyword>
<keyword evidence="12" id="KW-1185">Reference proteome</keyword>
<dbReference type="InterPro" id="IPR000028">
    <property type="entry name" value="Chloroperoxidase"/>
</dbReference>
<evidence type="ECO:0000256" key="6">
    <source>
        <dbReference type="ARBA" id="ARBA00023004"/>
    </source>
</evidence>
<evidence type="ECO:0000256" key="4">
    <source>
        <dbReference type="ARBA" id="ARBA00022723"/>
    </source>
</evidence>
<evidence type="ECO:0000256" key="5">
    <source>
        <dbReference type="ARBA" id="ARBA00023002"/>
    </source>
</evidence>
<dbReference type="EC" id="1.11.2.1" evidence="11"/>
<feature type="region of interest" description="Disordered" evidence="8">
    <location>
        <begin position="49"/>
        <end position="82"/>
    </location>
</feature>
<name>A0AAD5VH15_9AGAR</name>
<protein>
    <submittedName>
        <fullName evidence="11">Heme-thiolate peroxidase</fullName>
        <ecNumber evidence="11">1.11.2.1</ecNumber>
    </submittedName>
</protein>
<sequence length="116" mass="12207">MVSLVPFVTLALASVSSAAAHPAYGSLAGLSREALAEIVPTLEYRRAAGPPPPITYNGTKLVNDAQHPYRRPGPNDMRGPCPGLNTLANHGYIPHSGIATPEQLIDSIWSISPPSL</sequence>